<gene>
    <name evidence="2" type="ORF">OP10G_3619</name>
</gene>
<evidence type="ECO:0000313" key="3">
    <source>
        <dbReference type="Proteomes" id="UP000027982"/>
    </source>
</evidence>
<feature type="region of interest" description="Disordered" evidence="1">
    <location>
        <begin position="205"/>
        <end position="227"/>
    </location>
</feature>
<dbReference type="KEGG" id="fgi:OP10G_3619"/>
<dbReference type="STRING" id="661478.OP10G_3619"/>
<protein>
    <submittedName>
        <fullName evidence="2">Uncharacterized protein</fullName>
    </submittedName>
</protein>
<dbReference type="HOGENOM" id="CLU_561126_0_0_0"/>
<sequence length="486" mass="49582">MPNLNLSGGTAVSRTGATKTWSSLAVPLVTGTYQPGDKSFYARFKVLPSSPLAALPSTLSLLIGGNYSPASSGTFIIDDLVSLGDASAPGSNVAVMAPVSGNRNYLLGTGGFTLADLNAGNVYLWLGYRADPTSYSGYSVSVSPTSPVVVRGGSTVSSNPTFSITPSGPGAYAVVDISSTSTGDGYAGGFIAGYTGTASVDNGLGVTDSGAIQEPTPDPPPSERTASSTVRRLIPTAQSFSFSPSGTSAISVGGPTNVAQVTHSVSASVVTPDASTLTLDTLVLSFTSPTAAGGVDGPMLGSFLSADLNEMTTAYIDDTFTFWAQTTQASTGSAFDATGSPSYRIYEETTDTPILTGSLALQDDANTVGFYRGQATLSAANGFEVGKCYCVRVAATVDAIAQAGMVERFVVRPAVATSVWGALDGGNVAGRATTVLQQLGQIYRYLFNKNTIQSSAQTVYLDNSTTVMLSGSQSATDVSASRGKLS</sequence>
<accession>A0A068NUF2</accession>
<dbReference type="EMBL" id="CP007139">
    <property type="protein sequence ID" value="AIE86987.1"/>
    <property type="molecule type" value="Genomic_DNA"/>
</dbReference>
<evidence type="ECO:0000256" key="1">
    <source>
        <dbReference type="SAM" id="MobiDB-lite"/>
    </source>
</evidence>
<dbReference type="AlphaFoldDB" id="A0A068NUF2"/>
<dbReference type="RefSeq" id="WP_025229089.1">
    <property type="nucleotide sequence ID" value="NZ_CP007139.1"/>
</dbReference>
<reference evidence="2 3" key="1">
    <citation type="journal article" date="2014" name="PLoS ONE">
        <title>The first complete genome sequence of the class fimbriimonadia in the phylum armatimonadetes.</title>
        <authorList>
            <person name="Hu Z.Y."/>
            <person name="Wang Y.Z."/>
            <person name="Im W.T."/>
            <person name="Wang S.Y."/>
            <person name="Zhao G.P."/>
            <person name="Zheng H.J."/>
            <person name="Quan Z.X."/>
        </authorList>
    </citation>
    <scope>NUCLEOTIDE SEQUENCE [LARGE SCALE GENOMIC DNA]</scope>
    <source>
        <strain evidence="2">Gsoil 348</strain>
    </source>
</reference>
<keyword evidence="3" id="KW-1185">Reference proteome</keyword>
<proteinExistence type="predicted"/>
<name>A0A068NUF2_FIMGI</name>
<organism evidence="2 3">
    <name type="scientific">Fimbriimonas ginsengisoli Gsoil 348</name>
    <dbReference type="NCBI Taxonomy" id="661478"/>
    <lineage>
        <taxon>Bacteria</taxon>
        <taxon>Bacillati</taxon>
        <taxon>Armatimonadota</taxon>
        <taxon>Fimbriimonadia</taxon>
        <taxon>Fimbriimonadales</taxon>
        <taxon>Fimbriimonadaceae</taxon>
        <taxon>Fimbriimonas</taxon>
    </lineage>
</organism>
<dbReference type="Proteomes" id="UP000027982">
    <property type="component" value="Chromosome"/>
</dbReference>
<evidence type="ECO:0000313" key="2">
    <source>
        <dbReference type="EMBL" id="AIE86987.1"/>
    </source>
</evidence>